<feature type="domain" description="Carboxyltransferase" evidence="4">
    <location>
        <begin position="25"/>
        <end position="296"/>
    </location>
</feature>
<dbReference type="AlphaFoldDB" id="A0A0W8I482"/>
<evidence type="ECO:0000259" key="4">
    <source>
        <dbReference type="SMART" id="SM00797"/>
    </source>
</evidence>
<organism evidence="5 6">
    <name type="scientific">Serinicoccus chungangensis</name>
    <dbReference type="NCBI Taxonomy" id="767452"/>
    <lineage>
        <taxon>Bacteria</taxon>
        <taxon>Bacillati</taxon>
        <taxon>Actinomycetota</taxon>
        <taxon>Actinomycetes</taxon>
        <taxon>Micrococcales</taxon>
        <taxon>Ornithinimicrobiaceae</taxon>
        <taxon>Serinicoccus</taxon>
    </lineage>
</organism>
<keyword evidence="2 5" id="KW-0378">Hydrolase</keyword>
<dbReference type="Proteomes" id="UP000054837">
    <property type="component" value="Unassembled WGS sequence"/>
</dbReference>
<dbReference type="Pfam" id="PF02626">
    <property type="entry name" value="CT_A_B"/>
    <property type="match status" value="1"/>
</dbReference>
<protein>
    <submittedName>
        <fullName evidence="5">Allophanate hydrolase</fullName>
    </submittedName>
</protein>
<comment type="caution">
    <text evidence="5">The sequence shown here is derived from an EMBL/GenBank/DDBJ whole genome shotgun (WGS) entry which is preliminary data.</text>
</comment>
<dbReference type="SMART" id="SM00797">
    <property type="entry name" value="AHS2"/>
    <property type="match status" value="1"/>
</dbReference>
<accession>A0A0W8I482</accession>
<sequence length="296" mass="30572">MAALEVLDVGPQVLVQDLGRPGLAALGVGRSGAADRAAHRLGARILAQDEALAGLEVLLGGCRVRAHGAVTVAVTGAEGPVVVDGRAVGWGAPVRLEDGQTLQLGAPTTGLRTYLAVRGGLDVPEVLGSRSRDTLAGLGPEPLQPGDVLPVGRPPTQTPTVDQVAPPVESPAALVLHLTPGPRGEWLEDLEALTTQVWTVSDRSDRVGTRLTGQALTRASAYRDRELPSEPMVRGCVQVPADGQPVVFGADHPVTGGYPVVAVVEPADMDRLSQLGPGTELRLTWAPGTQPGPARP</sequence>
<dbReference type="InterPro" id="IPR052708">
    <property type="entry name" value="PxpC"/>
</dbReference>
<dbReference type="SUPFAM" id="SSF50891">
    <property type="entry name" value="Cyclophilin-like"/>
    <property type="match status" value="1"/>
</dbReference>
<evidence type="ECO:0000256" key="2">
    <source>
        <dbReference type="ARBA" id="ARBA00022801"/>
    </source>
</evidence>
<keyword evidence="6" id="KW-1185">Reference proteome</keyword>
<dbReference type="EMBL" id="LQBL01000029">
    <property type="protein sequence ID" value="KUG52786.1"/>
    <property type="molecule type" value="Genomic_DNA"/>
</dbReference>
<dbReference type="InterPro" id="IPR003778">
    <property type="entry name" value="CT_A_B"/>
</dbReference>
<evidence type="ECO:0000256" key="3">
    <source>
        <dbReference type="ARBA" id="ARBA00022840"/>
    </source>
</evidence>
<gene>
    <name evidence="5" type="ORF">AVL62_14520</name>
</gene>
<dbReference type="PANTHER" id="PTHR43309:SF3">
    <property type="entry name" value="5-OXOPROLINASE SUBUNIT C"/>
    <property type="match status" value="1"/>
</dbReference>
<keyword evidence="1" id="KW-0547">Nucleotide-binding</keyword>
<dbReference type="PANTHER" id="PTHR43309">
    <property type="entry name" value="5-OXOPROLINASE SUBUNIT C"/>
    <property type="match status" value="1"/>
</dbReference>
<dbReference type="GO" id="GO:0016787">
    <property type="term" value="F:hydrolase activity"/>
    <property type="evidence" value="ECO:0007669"/>
    <property type="project" value="UniProtKB-KW"/>
</dbReference>
<evidence type="ECO:0000313" key="6">
    <source>
        <dbReference type="Proteomes" id="UP000054837"/>
    </source>
</evidence>
<name>A0A0W8I482_9MICO</name>
<dbReference type="STRING" id="767452.AVL62_14520"/>
<keyword evidence="3" id="KW-0067">ATP-binding</keyword>
<dbReference type="RefSeq" id="WP_058891860.1">
    <property type="nucleotide sequence ID" value="NZ_LQBL01000029.1"/>
</dbReference>
<evidence type="ECO:0000313" key="5">
    <source>
        <dbReference type="EMBL" id="KUG52786.1"/>
    </source>
</evidence>
<evidence type="ECO:0000256" key="1">
    <source>
        <dbReference type="ARBA" id="ARBA00022741"/>
    </source>
</evidence>
<proteinExistence type="predicted"/>
<dbReference type="Gene3D" id="2.40.100.10">
    <property type="entry name" value="Cyclophilin-like"/>
    <property type="match status" value="1"/>
</dbReference>
<dbReference type="NCBIfam" id="TIGR00724">
    <property type="entry name" value="urea_amlyse_rel"/>
    <property type="match status" value="1"/>
</dbReference>
<reference evidence="5 6" key="1">
    <citation type="submission" date="2015-12" db="EMBL/GenBank/DDBJ databases">
        <title>Serinicoccus chungangenesis strain CD08_5 genome sequencing and assembly.</title>
        <authorList>
            <person name="Chander A.M."/>
            <person name="Kaur G."/>
            <person name="Nair G.R."/>
            <person name="Dhawan D.K."/>
            <person name="Kochhar R.K."/>
            <person name="Mayilraj S."/>
            <person name="Bhadada S.K."/>
        </authorList>
    </citation>
    <scope>NUCLEOTIDE SEQUENCE [LARGE SCALE GENOMIC DNA]</scope>
    <source>
        <strain evidence="5 6">CD08_5</strain>
    </source>
</reference>
<dbReference type="InterPro" id="IPR029000">
    <property type="entry name" value="Cyclophilin-like_dom_sf"/>
</dbReference>
<dbReference type="OrthoDB" id="9768696at2"/>
<dbReference type="GO" id="GO:0005524">
    <property type="term" value="F:ATP binding"/>
    <property type="evidence" value="ECO:0007669"/>
    <property type="project" value="UniProtKB-KW"/>
</dbReference>